<protein>
    <submittedName>
        <fullName evidence="1">Uncharacterized protein</fullName>
    </submittedName>
</protein>
<dbReference type="Proteomes" id="UP001066276">
    <property type="component" value="Chromosome 11"/>
</dbReference>
<sequence>MRNRAEVTTNTAALFVYKVFTPTGTDLSFKRSEFVSRKLVIQDLFLKAFFQHDGINSYADLRFTSDFSGLLHCNFRNNIQ</sequence>
<dbReference type="EMBL" id="JANPWB010000015">
    <property type="protein sequence ID" value="KAJ1090412.1"/>
    <property type="molecule type" value="Genomic_DNA"/>
</dbReference>
<reference evidence="1" key="1">
    <citation type="journal article" date="2022" name="bioRxiv">
        <title>Sequencing and chromosome-scale assembly of the giantPleurodeles waltlgenome.</title>
        <authorList>
            <person name="Brown T."/>
            <person name="Elewa A."/>
            <person name="Iarovenko S."/>
            <person name="Subramanian E."/>
            <person name="Araus A.J."/>
            <person name="Petzold A."/>
            <person name="Susuki M."/>
            <person name="Suzuki K.-i.T."/>
            <person name="Hayashi T."/>
            <person name="Toyoda A."/>
            <person name="Oliveira C."/>
            <person name="Osipova E."/>
            <person name="Leigh N.D."/>
            <person name="Simon A."/>
            <person name="Yun M.H."/>
        </authorList>
    </citation>
    <scope>NUCLEOTIDE SEQUENCE</scope>
    <source>
        <strain evidence="1">20211129_DDA</strain>
        <tissue evidence="1">Liver</tissue>
    </source>
</reference>
<evidence type="ECO:0000313" key="2">
    <source>
        <dbReference type="Proteomes" id="UP001066276"/>
    </source>
</evidence>
<keyword evidence="2" id="KW-1185">Reference proteome</keyword>
<dbReference type="AlphaFoldDB" id="A0AAV7LHC7"/>
<evidence type="ECO:0000313" key="1">
    <source>
        <dbReference type="EMBL" id="KAJ1090412.1"/>
    </source>
</evidence>
<comment type="caution">
    <text evidence="1">The sequence shown here is derived from an EMBL/GenBank/DDBJ whole genome shotgun (WGS) entry which is preliminary data.</text>
</comment>
<organism evidence="1 2">
    <name type="scientific">Pleurodeles waltl</name>
    <name type="common">Iberian ribbed newt</name>
    <dbReference type="NCBI Taxonomy" id="8319"/>
    <lineage>
        <taxon>Eukaryota</taxon>
        <taxon>Metazoa</taxon>
        <taxon>Chordata</taxon>
        <taxon>Craniata</taxon>
        <taxon>Vertebrata</taxon>
        <taxon>Euteleostomi</taxon>
        <taxon>Amphibia</taxon>
        <taxon>Batrachia</taxon>
        <taxon>Caudata</taxon>
        <taxon>Salamandroidea</taxon>
        <taxon>Salamandridae</taxon>
        <taxon>Pleurodelinae</taxon>
        <taxon>Pleurodeles</taxon>
    </lineage>
</organism>
<name>A0AAV7LHC7_PLEWA</name>
<accession>A0AAV7LHC7</accession>
<proteinExistence type="predicted"/>
<gene>
    <name evidence="1" type="ORF">NDU88_003544</name>
</gene>